<keyword evidence="5 9" id="KW-0862">Zinc</keyword>
<dbReference type="EMBL" id="QOPC01000027">
    <property type="protein sequence ID" value="RCL37242.1"/>
    <property type="molecule type" value="Genomic_DNA"/>
</dbReference>
<evidence type="ECO:0000256" key="8">
    <source>
        <dbReference type="ARBA" id="ARBA00075819"/>
    </source>
</evidence>
<evidence type="ECO:0000256" key="4">
    <source>
        <dbReference type="ARBA" id="ARBA00022723"/>
    </source>
</evidence>
<dbReference type="InterPro" id="IPR002579">
    <property type="entry name" value="Met_Sox_Rdtase_MsrB_dom"/>
</dbReference>
<dbReference type="Proteomes" id="UP000253032">
    <property type="component" value="Unassembled WGS sequence"/>
</dbReference>
<dbReference type="PANTHER" id="PTHR10173:SF52">
    <property type="entry name" value="METHIONINE-R-SULFOXIDE REDUCTASE B1"/>
    <property type="match status" value="1"/>
</dbReference>
<gene>
    <name evidence="9 11" type="primary">msrB</name>
    <name evidence="11" type="ORF">DBW98_04175</name>
</gene>
<dbReference type="HAMAP" id="MF_01400">
    <property type="entry name" value="MsrB"/>
    <property type="match status" value="1"/>
</dbReference>
<dbReference type="GO" id="GO:0006979">
    <property type="term" value="P:response to oxidative stress"/>
    <property type="evidence" value="ECO:0007669"/>
    <property type="project" value="InterPro"/>
</dbReference>
<dbReference type="NCBIfam" id="TIGR00357">
    <property type="entry name" value="peptide-methionine (R)-S-oxide reductase MsrB"/>
    <property type="match status" value="1"/>
</dbReference>
<feature type="domain" description="MsrB" evidence="10">
    <location>
        <begin position="6"/>
        <end position="128"/>
    </location>
</feature>
<dbReference type="GO" id="GO:0030091">
    <property type="term" value="P:protein repair"/>
    <property type="evidence" value="ECO:0007669"/>
    <property type="project" value="InterPro"/>
</dbReference>
<comment type="similarity">
    <text evidence="1 9">Belongs to the MsrB Met sulfoxide reductase family.</text>
</comment>
<sequence>MSNKSKDDLKRELSAESYYVTQESGTERPFTGQYWDHNEDGTYKCICCGEILFQSKAKFDAGCGWPSFFEASQSKKINELEDNSLFMKRIEIQCSNCNAHLGHVFNDGPQPTGLRYCVNSASLDFEKDNSSN</sequence>
<evidence type="ECO:0000256" key="5">
    <source>
        <dbReference type="ARBA" id="ARBA00022833"/>
    </source>
</evidence>
<dbReference type="InterPro" id="IPR011057">
    <property type="entry name" value="Mss4-like_sf"/>
</dbReference>
<dbReference type="GO" id="GO:0033743">
    <property type="term" value="F:peptide-methionine (R)-S-oxide reductase activity"/>
    <property type="evidence" value="ECO:0007669"/>
    <property type="project" value="UniProtKB-UniRule"/>
</dbReference>
<evidence type="ECO:0000256" key="7">
    <source>
        <dbReference type="ARBA" id="ARBA00048488"/>
    </source>
</evidence>
<feature type="binding site" evidence="9">
    <location>
        <position position="48"/>
    </location>
    <ligand>
        <name>Zn(2+)</name>
        <dbReference type="ChEBI" id="CHEBI:29105"/>
    </ligand>
</feature>
<evidence type="ECO:0000256" key="6">
    <source>
        <dbReference type="ARBA" id="ARBA00023002"/>
    </source>
</evidence>
<reference evidence="11 12" key="1">
    <citation type="journal article" date="2018" name="Microbiome">
        <title>Fine metagenomic profile of the Mediterranean stratified and mixed water columns revealed by assembly and recruitment.</title>
        <authorList>
            <person name="Haro-Moreno J.M."/>
            <person name="Lopez-Perez M."/>
            <person name="De La Torre J.R."/>
            <person name="Picazo A."/>
            <person name="Camacho A."/>
            <person name="Rodriguez-Valera F."/>
        </authorList>
    </citation>
    <scope>NUCLEOTIDE SEQUENCE [LARGE SCALE GENOMIC DNA]</scope>
    <source>
        <strain evidence="11">MED-G84</strain>
    </source>
</reference>
<comment type="cofactor">
    <cofactor evidence="9">
        <name>Zn(2+)</name>
        <dbReference type="ChEBI" id="CHEBI:29105"/>
    </cofactor>
    <text evidence="9">Binds 1 zinc ion per subunit. The zinc ion is important for the structural integrity of the protein.</text>
</comment>
<accession>A0A368BK39</accession>
<feature type="binding site" evidence="9">
    <location>
        <position position="97"/>
    </location>
    <ligand>
        <name>Zn(2+)</name>
        <dbReference type="ChEBI" id="CHEBI:29105"/>
    </ligand>
</feature>
<dbReference type="Gene3D" id="2.170.150.20">
    <property type="entry name" value="Peptide methionine sulfoxide reductase"/>
    <property type="match status" value="1"/>
</dbReference>
<feature type="active site" description="Nucleophile" evidence="9">
    <location>
        <position position="117"/>
    </location>
</feature>
<dbReference type="InterPro" id="IPR028427">
    <property type="entry name" value="Met_Sox_Rdtase_MsrB"/>
</dbReference>
<feature type="binding site" evidence="9">
    <location>
        <position position="94"/>
    </location>
    <ligand>
        <name>Zn(2+)</name>
        <dbReference type="ChEBI" id="CHEBI:29105"/>
    </ligand>
</feature>
<comment type="caution">
    <text evidence="11">The sequence shown here is derived from an EMBL/GenBank/DDBJ whole genome shotgun (WGS) entry which is preliminary data.</text>
</comment>
<name>A0A368BK39_9GAMM</name>
<evidence type="ECO:0000256" key="2">
    <source>
        <dbReference type="ARBA" id="ARBA00012499"/>
    </source>
</evidence>
<evidence type="ECO:0000259" key="10">
    <source>
        <dbReference type="PROSITE" id="PS51790"/>
    </source>
</evidence>
<evidence type="ECO:0000313" key="11">
    <source>
        <dbReference type="EMBL" id="RCL37242.1"/>
    </source>
</evidence>
<dbReference type="EC" id="1.8.4.12" evidence="2 9"/>
<dbReference type="Pfam" id="PF01641">
    <property type="entry name" value="SelR"/>
    <property type="match status" value="1"/>
</dbReference>
<dbReference type="FunFam" id="2.170.150.20:FF:000001">
    <property type="entry name" value="Peptide methionine sulfoxide reductase MsrB"/>
    <property type="match status" value="1"/>
</dbReference>
<evidence type="ECO:0000256" key="1">
    <source>
        <dbReference type="ARBA" id="ARBA00007174"/>
    </source>
</evidence>
<organism evidence="11 12">
    <name type="scientific">SAR86 cluster bacterium</name>
    <dbReference type="NCBI Taxonomy" id="2030880"/>
    <lineage>
        <taxon>Bacteria</taxon>
        <taxon>Pseudomonadati</taxon>
        <taxon>Pseudomonadota</taxon>
        <taxon>Gammaproteobacteria</taxon>
        <taxon>SAR86 cluster</taxon>
    </lineage>
</organism>
<keyword evidence="4 9" id="KW-0479">Metal-binding</keyword>
<dbReference type="AlphaFoldDB" id="A0A368BK39"/>
<dbReference type="GO" id="GO:0005737">
    <property type="term" value="C:cytoplasm"/>
    <property type="evidence" value="ECO:0007669"/>
    <property type="project" value="TreeGrafter"/>
</dbReference>
<dbReference type="PROSITE" id="PS51790">
    <property type="entry name" value="MSRB"/>
    <property type="match status" value="1"/>
</dbReference>
<proteinExistence type="inferred from homology"/>
<evidence type="ECO:0000256" key="3">
    <source>
        <dbReference type="ARBA" id="ARBA00021130"/>
    </source>
</evidence>
<dbReference type="GO" id="GO:0008270">
    <property type="term" value="F:zinc ion binding"/>
    <property type="evidence" value="ECO:0007669"/>
    <property type="project" value="UniProtKB-UniRule"/>
</dbReference>
<dbReference type="PANTHER" id="PTHR10173">
    <property type="entry name" value="METHIONINE SULFOXIDE REDUCTASE"/>
    <property type="match status" value="1"/>
</dbReference>
<keyword evidence="6 9" id="KW-0560">Oxidoreductase</keyword>
<feature type="binding site" evidence="9">
    <location>
        <position position="45"/>
    </location>
    <ligand>
        <name>Zn(2+)</name>
        <dbReference type="ChEBI" id="CHEBI:29105"/>
    </ligand>
</feature>
<comment type="catalytic activity">
    <reaction evidence="7 9">
        <text>L-methionyl-[protein] + [thioredoxin]-disulfide + H2O = L-methionyl-(R)-S-oxide-[protein] + [thioredoxin]-dithiol</text>
        <dbReference type="Rhea" id="RHEA:24164"/>
        <dbReference type="Rhea" id="RHEA-COMP:10698"/>
        <dbReference type="Rhea" id="RHEA-COMP:10700"/>
        <dbReference type="Rhea" id="RHEA-COMP:12313"/>
        <dbReference type="Rhea" id="RHEA-COMP:12314"/>
        <dbReference type="ChEBI" id="CHEBI:15377"/>
        <dbReference type="ChEBI" id="CHEBI:16044"/>
        <dbReference type="ChEBI" id="CHEBI:29950"/>
        <dbReference type="ChEBI" id="CHEBI:45764"/>
        <dbReference type="ChEBI" id="CHEBI:50058"/>
        <dbReference type="EC" id="1.8.4.12"/>
    </reaction>
</comment>
<evidence type="ECO:0000313" key="12">
    <source>
        <dbReference type="Proteomes" id="UP000253032"/>
    </source>
</evidence>
<dbReference type="SUPFAM" id="SSF51316">
    <property type="entry name" value="Mss4-like"/>
    <property type="match status" value="1"/>
</dbReference>
<protein>
    <recommendedName>
        <fullName evidence="3 9">Peptide methionine sulfoxide reductase MsrB</fullName>
        <ecNumber evidence="2 9">1.8.4.12</ecNumber>
    </recommendedName>
    <alternativeName>
        <fullName evidence="8 9">Peptide-methionine (R)-S-oxide reductase</fullName>
    </alternativeName>
</protein>
<evidence type="ECO:0000256" key="9">
    <source>
        <dbReference type="HAMAP-Rule" id="MF_01400"/>
    </source>
</evidence>